<sequence length="882" mass="98285">MPKRIPTPPPGDDEPRYLTVVHPYAISGTCDMELPKDRQDFACWVASCIDKDAFFAIFHKPSSRGMVIIEIKRDYPHFDHILGEHRWSEFLQKPTKEEKDRVTQVFHCTYSTGRILQKNGWKRIDVDEAWFKAWSPQNRHIKFPYPQTHFCDVPVEDHTSHPLCRPLPGAVKTPSVEVIAAPQPVVGSPAWIQSKDGGPSPAPVTTQSKKPSALGAWGQGAVKIQASAKPSPTVNKSANKVVGIPQGPHTAARIPAVGDGPIAVKASNGRTWAKMPKWRQTGITPPVSRESTPATRAILPAAHQAPAASSGLSARKNAWESERGDRYISPSSTRATIRKIVQRTIRDFPRVLINTTTGRLHNKAEQASAFESFLIFNELVSSTTTRIDYVRIKHEVRQYFRYVMLSHKLEDNEPVFEKVIHVAVYDLERSPTHDKLQTFCKIVRDAGLNWAWSNTCCIDRSDHFVLQEALVAMFEWYQGCAMMIVFLRGVRASSQRGALLKSIWNTRAWTLQEYIAAKVVHFYTEDWTPYLNLELPNHKESPEVISEMEQATGLSAEQFMALRPGLTSIREKLRLASTRQTTLVEDAAYSLLGIFSVTSLETIYGEGEVSLGRLLAHVLTGSGDVSILAWTGKFGSFNSCLPAHITVFNGPATSHLPPAIPEAEMEKIIIASHTSSFDLDAALSLYDRLSELPAPWSAASRVKLPCIAFQIPPISRYRKRSGRRICCVDAPAFGMVEITTRHDFSQTKSLYLVHPWLDSLLEQENMCGGAFVEDDVVPPPTPPTDGEEIPDDELEDSMPLPDPSCRHTLLPGTPQWTERRSHDGLLHVLDSHLVHLLLTPAASSGLGTDYKRVAAECLITVQFQEHVSLADILDNVRTLDVL</sequence>
<feature type="region of interest" description="Disordered" evidence="1">
    <location>
        <begin position="193"/>
        <end position="212"/>
    </location>
</feature>
<evidence type="ECO:0008006" key="4">
    <source>
        <dbReference type="Google" id="ProtNLM"/>
    </source>
</evidence>
<evidence type="ECO:0000313" key="3">
    <source>
        <dbReference type="Proteomes" id="UP000683000"/>
    </source>
</evidence>
<proteinExistence type="predicted"/>
<dbReference type="EMBL" id="JAGFBS010000008">
    <property type="protein sequence ID" value="KAG6377829.1"/>
    <property type="molecule type" value="Genomic_DNA"/>
</dbReference>
<accession>A0A8I2YR97</accession>
<protein>
    <recommendedName>
        <fullName evidence="4">Heterokaryon incompatibility domain-containing protein</fullName>
    </recommendedName>
</protein>
<name>A0A8I2YR97_9AGAM</name>
<dbReference type="PANTHER" id="PTHR10622">
    <property type="entry name" value="HET DOMAIN-CONTAINING PROTEIN"/>
    <property type="match status" value="1"/>
</dbReference>
<organism evidence="2 3">
    <name type="scientific">Boletus reticuloceps</name>
    <dbReference type="NCBI Taxonomy" id="495285"/>
    <lineage>
        <taxon>Eukaryota</taxon>
        <taxon>Fungi</taxon>
        <taxon>Dikarya</taxon>
        <taxon>Basidiomycota</taxon>
        <taxon>Agaricomycotina</taxon>
        <taxon>Agaricomycetes</taxon>
        <taxon>Agaricomycetidae</taxon>
        <taxon>Boletales</taxon>
        <taxon>Boletineae</taxon>
        <taxon>Boletaceae</taxon>
        <taxon>Boletoideae</taxon>
        <taxon>Boletus</taxon>
    </lineage>
</organism>
<keyword evidence="3" id="KW-1185">Reference proteome</keyword>
<dbReference type="AlphaFoldDB" id="A0A8I2YR97"/>
<evidence type="ECO:0000256" key="1">
    <source>
        <dbReference type="SAM" id="MobiDB-lite"/>
    </source>
</evidence>
<feature type="region of interest" description="Disordered" evidence="1">
    <location>
        <begin position="303"/>
        <end position="324"/>
    </location>
</feature>
<reference evidence="2" key="1">
    <citation type="submission" date="2021-03" db="EMBL/GenBank/DDBJ databases">
        <title>Evolutionary innovations through gain and loss of genes in the ectomycorrhizal Boletales.</title>
        <authorList>
            <person name="Wu G."/>
            <person name="Miyauchi S."/>
            <person name="Morin E."/>
            <person name="Yang Z.-L."/>
            <person name="Xu J."/>
            <person name="Martin F.M."/>
        </authorList>
    </citation>
    <scope>NUCLEOTIDE SEQUENCE</scope>
    <source>
        <strain evidence="2">BR01</strain>
    </source>
</reference>
<dbReference type="PANTHER" id="PTHR10622:SF10">
    <property type="entry name" value="HET DOMAIN-CONTAINING PROTEIN"/>
    <property type="match status" value="1"/>
</dbReference>
<evidence type="ECO:0000313" key="2">
    <source>
        <dbReference type="EMBL" id="KAG6377829.1"/>
    </source>
</evidence>
<gene>
    <name evidence="2" type="ORF">JVT61DRAFT_14609</name>
</gene>
<comment type="caution">
    <text evidence="2">The sequence shown here is derived from an EMBL/GenBank/DDBJ whole genome shotgun (WGS) entry which is preliminary data.</text>
</comment>
<dbReference type="Proteomes" id="UP000683000">
    <property type="component" value="Unassembled WGS sequence"/>
</dbReference>
<dbReference type="OrthoDB" id="3243413at2759"/>